<dbReference type="Proteomes" id="UP000266723">
    <property type="component" value="Unassembled WGS sequence"/>
</dbReference>
<accession>A0ABQ7AXL9</accession>
<comment type="caution">
    <text evidence="1">The sequence shown here is derived from an EMBL/GenBank/DDBJ whole genome shotgun (WGS) entry which is preliminary data.</text>
</comment>
<name>A0ABQ7AXL9_BRACR</name>
<gene>
    <name evidence="1" type="ORF">DY000_02059177</name>
</gene>
<sequence length="102" mass="12042">MTTESPWLFPLTVAELVFGSPLPSSSHTPPSSSSLMKQKQWRSNVLNFLCGLKTFATLLEQALLHLDFQISTMLCSHPSFFGVHRYLNKRNKKRRWWWWFRE</sequence>
<dbReference type="EMBL" id="QGKV02001556">
    <property type="protein sequence ID" value="KAF3518915.1"/>
    <property type="molecule type" value="Genomic_DNA"/>
</dbReference>
<evidence type="ECO:0000313" key="2">
    <source>
        <dbReference type="Proteomes" id="UP000266723"/>
    </source>
</evidence>
<keyword evidence="2" id="KW-1185">Reference proteome</keyword>
<evidence type="ECO:0000313" key="1">
    <source>
        <dbReference type="EMBL" id="KAF3518915.1"/>
    </source>
</evidence>
<proteinExistence type="predicted"/>
<reference evidence="1 2" key="1">
    <citation type="journal article" date="2020" name="BMC Genomics">
        <title>Intraspecific diversification of the crop wild relative Brassica cretica Lam. using demographic model selection.</title>
        <authorList>
            <person name="Kioukis A."/>
            <person name="Michalopoulou V.A."/>
            <person name="Briers L."/>
            <person name="Pirintsos S."/>
            <person name="Studholme D.J."/>
            <person name="Pavlidis P."/>
            <person name="Sarris P.F."/>
        </authorList>
    </citation>
    <scope>NUCLEOTIDE SEQUENCE [LARGE SCALE GENOMIC DNA]</scope>
    <source>
        <strain evidence="2">cv. PFS-1207/04</strain>
    </source>
</reference>
<protein>
    <submittedName>
        <fullName evidence="1">Uncharacterized protein</fullName>
    </submittedName>
</protein>
<organism evidence="1 2">
    <name type="scientific">Brassica cretica</name>
    <name type="common">Mustard</name>
    <dbReference type="NCBI Taxonomy" id="69181"/>
    <lineage>
        <taxon>Eukaryota</taxon>
        <taxon>Viridiplantae</taxon>
        <taxon>Streptophyta</taxon>
        <taxon>Embryophyta</taxon>
        <taxon>Tracheophyta</taxon>
        <taxon>Spermatophyta</taxon>
        <taxon>Magnoliopsida</taxon>
        <taxon>eudicotyledons</taxon>
        <taxon>Gunneridae</taxon>
        <taxon>Pentapetalae</taxon>
        <taxon>rosids</taxon>
        <taxon>malvids</taxon>
        <taxon>Brassicales</taxon>
        <taxon>Brassicaceae</taxon>
        <taxon>Brassiceae</taxon>
        <taxon>Brassica</taxon>
    </lineage>
</organism>